<feature type="domain" description="O-methyltransferase C-terminal" evidence="4">
    <location>
        <begin position="230"/>
        <end position="373"/>
    </location>
</feature>
<evidence type="ECO:0000259" key="5">
    <source>
        <dbReference type="Pfam" id="PF08100"/>
    </source>
</evidence>
<dbReference type="PANTHER" id="PTHR43712">
    <property type="entry name" value="PUTATIVE (AFU_ORTHOLOGUE AFUA_4G14580)-RELATED"/>
    <property type="match status" value="1"/>
</dbReference>
<evidence type="ECO:0000256" key="1">
    <source>
        <dbReference type="ARBA" id="ARBA00022603"/>
    </source>
</evidence>
<dbReference type="Pfam" id="PF00891">
    <property type="entry name" value="Methyltransf_2"/>
    <property type="match status" value="1"/>
</dbReference>
<dbReference type="Pfam" id="PF08100">
    <property type="entry name" value="Dimerisation"/>
    <property type="match status" value="1"/>
</dbReference>
<comment type="caution">
    <text evidence="6">The sequence shown here is derived from an EMBL/GenBank/DDBJ whole genome shotgun (WGS) entry which is preliminary data.</text>
</comment>
<dbReference type="InterPro" id="IPR001077">
    <property type="entry name" value="COMT_C"/>
</dbReference>
<keyword evidence="1" id="KW-0489">Methyltransferase</keyword>
<dbReference type="InterPro" id="IPR036390">
    <property type="entry name" value="WH_DNA-bd_sf"/>
</dbReference>
<evidence type="ECO:0000256" key="2">
    <source>
        <dbReference type="ARBA" id="ARBA00022679"/>
    </source>
</evidence>
<keyword evidence="3" id="KW-0949">S-adenosyl-L-methionine</keyword>
<dbReference type="InterPro" id="IPR016461">
    <property type="entry name" value="COMT-like"/>
</dbReference>
<evidence type="ECO:0000259" key="4">
    <source>
        <dbReference type="Pfam" id="PF00891"/>
    </source>
</evidence>
<dbReference type="PANTHER" id="PTHR43712:SF1">
    <property type="entry name" value="HYPOTHETICAL O-METHYLTRANSFERASE (EUROFUNG)-RELATED"/>
    <property type="match status" value="1"/>
</dbReference>
<dbReference type="PIRSF" id="PIRSF005739">
    <property type="entry name" value="O-mtase"/>
    <property type="match status" value="1"/>
</dbReference>
<feature type="domain" description="O-methyltransferase dimerisation" evidence="5">
    <location>
        <begin position="49"/>
        <end position="126"/>
    </location>
</feature>
<dbReference type="Gene3D" id="3.40.50.150">
    <property type="entry name" value="Vaccinia Virus protein VP39"/>
    <property type="match status" value="1"/>
</dbReference>
<evidence type="ECO:0000256" key="3">
    <source>
        <dbReference type="ARBA" id="ARBA00022691"/>
    </source>
</evidence>
<sequence>MGNLDISEAVTSIRSLCASVQHDDDARGQLKAELDEARKSLETPVEALWTLLFQYIPTTALNALVNMGAVDRLNESEEPLSVKALAEACGADESVVHRLIRPMGPLGVVEELPGPMYLATPLSKLLSDPGFKGGYIFQHSLGVRAMAGLPPFLQKTGYKMPMGAPGPFQYALQTEDSIYEYMTKDGDLLSHFEKFMARSRADRPEWFTFYPVKERLFSQAVGSEPHSDVMMVDIGGGQGHDIQAFRTAFPDAPGRLVLQDTETVLGSIKTLDSTIEKQPHDFFTPQPVHGARAYYLRQIIHNYSDEEALEILANVKMAMTPGYSLLLLDDFCLPDEKAPYYPALLDVLMMAAFTGTERTETQWYSLLDRAGFKINRIYRDVAGQGESVIEAEPK</sequence>
<dbReference type="InterPro" id="IPR029063">
    <property type="entry name" value="SAM-dependent_MTases_sf"/>
</dbReference>
<evidence type="ECO:0008006" key="8">
    <source>
        <dbReference type="Google" id="ProtNLM"/>
    </source>
</evidence>
<dbReference type="PROSITE" id="PS51683">
    <property type="entry name" value="SAM_OMT_II"/>
    <property type="match status" value="1"/>
</dbReference>
<protein>
    <recommendedName>
        <fullName evidence="8">O-methyltransferase</fullName>
    </recommendedName>
</protein>
<dbReference type="SUPFAM" id="SSF53335">
    <property type="entry name" value="S-adenosyl-L-methionine-dependent methyltransferases"/>
    <property type="match status" value="1"/>
</dbReference>
<evidence type="ECO:0000313" key="6">
    <source>
        <dbReference type="EMBL" id="KAK4508528.1"/>
    </source>
</evidence>
<keyword evidence="7" id="KW-1185">Reference proteome</keyword>
<keyword evidence="2" id="KW-0808">Transferase</keyword>
<dbReference type="EMBL" id="JAXOVC010000001">
    <property type="protein sequence ID" value="KAK4508528.1"/>
    <property type="molecule type" value="Genomic_DNA"/>
</dbReference>
<organism evidence="6 7">
    <name type="scientific">Zasmidium cellare</name>
    <name type="common">Wine cellar mold</name>
    <name type="synonym">Racodium cellare</name>
    <dbReference type="NCBI Taxonomy" id="395010"/>
    <lineage>
        <taxon>Eukaryota</taxon>
        <taxon>Fungi</taxon>
        <taxon>Dikarya</taxon>
        <taxon>Ascomycota</taxon>
        <taxon>Pezizomycotina</taxon>
        <taxon>Dothideomycetes</taxon>
        <taxon>Dothideomycetidae</taxon>
        <taxon>Mycosphaerellales</taxon>
        <taxon>Mycosphaerellaceae</taxon>
        <taxon>Zasmidium</taxon>
    </lineage>
</organism>
<dbReference type="InterPro" id="IPR012967">
    <property type="entry name" value="COMT_dimerisation"/>
</dbReference>
<reference evidence="6 7" key="1">
    <citation type="journal article" date="2023" name="G3 (Bethesda)">
        <title>A chromosome-level genome assembly of Zasmidium syzygii isolated from banana leaves.</title>
        <authorList>
            <person name="van Westerhoven A.C."/>
            <person name="Mehrabi R."/>
            <person name="Talebi R."/>
            <person name="Steentjes M.B.F."/>
            <person name="Corcolon B."/>
            <person name="Chong P.A."/>
            <person name="Kema G.H.J."/>
            <person name="Seidl M.F."/>
        </authorList>
    </citation>
    <scope>NUCLEOTIDE SEQUENCE [LARGE SCALE GENOMIC DNA]</scope>
    <source>
        <strain evidence="6 7">P124</strain>
    </source>
</reference>
<name>A0ABR0F5P6_ZASCE</name>
<dbReference type="Proteomes" id="UP001305779">
    <property type="component" value="Unassembled WGS sequence"/>
</dbReference>
<accession>A0ABR0F5P6</accession>
<gene>
    <name evidence="6" type="ORF">PRZ48_002267</name>
</gene>
<proteinExistence type="predicted"/>
<dbReference type="InterPro" id="IPR036388">
    <property type="entry name" value="WH-like_DNA-bd_sf"/>
</dbReference>
<dbReference type="SUPFAM" id="SSF46785">
    <property type="entry name" value="Winged helix' DNA-binding domain"/>
    <property type="match status" value="1"/>
</dbReference>
<evidence type="ECO:0000313" key="7">
    <source>
        <dbReference type="Proteomes" id="UP001305779"/>
    </source>
</evidence>
<dbReference type="Gene3D" id="1.10.10.10">
    <property type="entry name" value="Winged helix-like DNA-binding domain superfamily/Winged helix DNA-binding domain"/>
    <property type="match status" value="1"/>
</dbReference>